<comment type="caution">
    <text evidence="1">The sequence shown here is derived from an EMBL/GenBank/DDBJ whole genome shotgun (WGS) entry which is preliminary data.</text>
</comment>
<dbReference type="EMBL" id="SRLO01011142">
    <property type="protein sequence ID" value="TNN26026.1"/>
    <property type="molecule type" value="Genomic_DNA"/>
</dbReference>
<accession>A0A4Z2EB08</accession>
<sequence>MFLTWAMEAELLPPPLFETYRCRAFVRPPGEPRRYTDVTVEKFSPLATLCLSDRCPPTGPPHRASCSAGVTDHLCTLCI</sequence>
<dbReference type="AlphaFoldDB" id="A0A4Z2EB08"/>
<keyword evidence="2" id="KW-1185">Reference proteome</keyword>
<protein>
    <submittedName>
        <fullName evidence="1">Uncharacterized protein</fullName>
    </submittedName>
</protein>
<name>A0A4Z2EB08_9TELE</name>
<evidence type="ECO:0000313" key="1">
    <source>
        <dbReference type="EMBL" id="TNN26026.1"/>
    </source>
</evidence>
<evidence type="ECO:0000313" key="2">
    <source>
        <dbReference type="Proteomes" id="UP000314294"/>
    </source>
</evidence>
<organism evidence="1 2">
    <name type="scientific">Liparis tanakae</name>
    <name type="common">Tanaka's snailfish</name>
    <dbReference type="NCBI Taxonomy" id="230148"/>
    <lineage>
        <taxon>Eukaryota</taxon>
        <taxon>Metazoa</taxon>
        <taxon>Chordata</taxon>
        <taxon>Craniata</taxon>
        <taxon>Vertebrata</taxon>
        <taxon>Euteleostomi</taxon>
        <taxon>Actinopterygii</taxon>
        <taxon>Neopterygii</taxon>
        <taxon>Teleostei</taxon>
        <taxon>Neoteleostei</taxon>
        <taxon>Acanthomorphata</taxon>
        <taxon>Eupercaria</taxon>
        <taxon>Perciformes</taxon>
        <taxon>Cottioidei</taxon>
        <taxon>Cottales</taxon>
        <taxon>Liparidae</taxon>
        <taxon>Liparis</taxon>
    </lineage>
</organism>
<proteinExistence type="predicted"/>
<gene>
    <name evidence="1" type="ORF">EYF80_063838</name>
</gene>
<reference evidence="1 2" key="1">
    <citation type="submission" date="2019-03" db="EMBL/GenBank/DDBJ databases">
        <title>First draft genome of Liparis tanakae, snailfish: a comprehensive survey of snailfish specific genes.</title>
        <authorList>
            <person name="Kim W."/>
            <person name="Song I."/>
            <person name="Jeong J.-H."/>
            <person name="Kim D."/>
            <person name="Kim S."/>
            <person name="Ryu S."/>
            <person name="Song J.Y."/>
            <person name="Lee S.K."/>
        </authorList>
    </citation>
    <scope>NUCLEOTIDE SEQUENCE [LARGE SCALE GENOMIC DNA]</scope>
    <source>
        <tissue evidence="1">Muscle</tissue>
    </source>
</reference>
<dbReference type="Proteomes" id="UP000314294">
    <property type="component" value="Unassembled WGS sequence"/>
</dbReference>